<sequence length="314" mass="34903">MKQIFKNQFLLAIIAYLFIVGVITAFVFGFLQKIKLANLAEQEKLSIYQNLKIKDQQFEQSFQKVTCDGNLFFQAGASVTAIYISQKHLYLSQVDNKLTVINLDAPEKIVSFALPVLTDIYSDGTDIYGTDFFNDKVVRLIFEKGEVVAGKYYPKIGRASALARDARGYFYVSGYASGNTTKIIGRDGFLFLSGLDKIVDLEASGSSYLLAARYGSKPTLISIDLNGNKQTILEQNKSISSLFLDNDIFWVAYNQAGQSQIGKVIGEKLVNIQVLDCPFPLKIAASPDKLFYTSLSDSEGKVYWINKNLQSSGI</sequence>
<protein>
    <submittedName>
        <fullName evidence="2">Uncharacterized protein</fullName>
    </submittedName>
</protein>
<accession>A0A0G0KJ83</accession>
<dbReference type="AlphaFoldDB" id="A0A0G0KJ83"/>
<dbReference type="EMBL" id="LBVC01000010">
    <property type="protein sequence ID" value="KKQ78842.1"/>
    <property type="molecule type" value="Genomic_DNA"/>
</dbReference>
<feature type="transmembrane region" description="Helical" evidence="1">
    <location>
        <begin position="9"/>
        <end position="31"/>
    </location>
</feature>
<keyword evidence="1" id="KW-0812">Transmembrane</keyword>
<evidence type="ECO:0000313" key="3">
    <source>
        <dbReference type="Proteomes" id="UP000034324"/>
    </source>
</evidence>
<evidence type="ECO:0000313" key="2">
    <source>
        <dbReference type="EMBL" id="KKQ78842.1"/>
    </source>
</evidence>
<dbReference type="Proteomes" id="UP000034324">
    <property type="component" value="Unassembled WGS sequence"/>
</dbReference>
<organism evidence="2 3">
    <name type="scientific">Candidatus Daviesbacteria bacterium GW2011_GWF2_38_6</name>
    <dbReference type="NCBI Taxonomy" id="1618432"/>
    <lineage>
        <taxon>Bacteria</taxon>
        <taxon>Candidatus Daviesiibacteriota</taxon>
    </lineage>
</organism>
<proteinExistence type="predicted"/>
<keyword evidence="1" id="KW-0472">Membrane</keyword>
<name>A0A0G0KJ83_9BACT</name>
<dbReference type="SUPFAM" id="SSF101898">
    <property type="entry name" value="NHL repeat"/>
    <property type="match status" value="1"/>
</dbReference>
<keyword evidence="1" id="KW-1133">Transmembrane helix</keyword>
<reference evidence="2 3" key="1">
    <citation type="journal article" date="2015" name="Nature">
        <title>rRNA introns, odd ribosomes, and small enigmatic genomes across a large radiation of phyla.</title>
        <authorList>
            <person name="Brown C.T."/>
            <person name="Hug L.A."/>
            <person name="Thomas B.C."/>
            <person name="Sharon I."/>
            <person name="Castelle C.J."/>
            <person name="Singh A."/>
            <person name="Wilkins M.J."/>
            <person name="Williams K.H."/>
            <person name="Banfield J.F."/>
        </authorList>
    </citation>
    <scope>NUCLEOTIDE SEQUENCE [LARGE SCALE GENOMIC DNA]</scope>
</reference>
<gene>
    <name evidence="2" type="ORF">US99_C0010G0009</name>
</gene>
<comment type="caution">
    <text evidence="2">The sequence shown here is derived from an EMBL/GenBank/DDBJ whole genome shotgun (WGS) entry which is preliminary data.</text>
</comment>
<evidence type="ECO:0000256" key="1">
    <source>
        <dbReference type="SAM" id="Phobius"/>
    </source>
</evidence>